<dbReference type="InterPro" id="IPR043869">
    <property type="entry name" value="DUF5829"/>
</dbReference>
<proteinExistence type="predicted"/>
<evidence type="ECO:0000256" key="1">
    <source>
        <dbReference type="SAM" id="SignalP"/>
    </source>
</evidence>
<dbReference type="Pfam" id="PF19147">
    <property type="entry name" value="DUF5829"/>
    <property type="match status" value="1"/>
</dbReference>
<protein>
    <submittedName>
        <fullName evidence="2">Uncharacterized protein</fullName>
    </submittedName>
</protein>
<name>A0ABQ6LY16_9GAMM</name>
<reference evidence="2 3" key="1">
    <citation type="submission" date="2023-04" db="EMBL/GenBank/DDBJ databases">
        <title>Marinobulbifer ophiurae gen. nov., sp. Nov., isolate from tissue of brittle star Ophioplocus japonicus.</title>
        <authorList>
            <person name="Kawano K."/>
            <person name="Sawayama S."/>
            <person name="Nakagawa S."/>
        </authorList>
    </citation>
    <scope>NUCLEOTIDE SEQUENCE [LARGE SCALE GENOMIC DNA]</scope>
    <source>
        <strain evidence="2 3">NKW57</strain>
    </source>
</reference>
<keyword evidence="1" id="KW-0732">Signal</keyword>
<evidence type="ECO:0000313" key="2">
    <source>
        <dbReference type="EMBL" id="GMG86961.1"/>
    </source>
</evidence>
<dbReference type="RefSeq" id="WP_285763584.1">
    <property type="nucleotide sequence ID" value="NZ_BSYJ01000002.1"/>
</dbReference>
<gene>
    <name evidence="2" type="ORF">MNKW57_12820</name>
</gene>
<dbReference type="Proteomes" id="UP001224392">
    <property type="component" value="Unassembled WGS sequence"/>
</dbReference>
<evidence type="ECO:0000313" key="3">
    <source>
        <dbReference type="Proteomes" id="UP001224392"/>
    </source>
</evidence>
<keyword evidence="3" id="KW-1185">Reference proteome</keyword>
<comment type="caution">
    <text evidence="2">The sequence shown here is derived from an EMBL/GenBank/DDBJ whole genome shotgun (WGS) entry which is preliminary data.</text>
</comment>
<sequence>MNKWILYAVSAVFAASASNTLAHPKQIAFLNHLYAVVDIETVNAIEQSSYLPGFIDYEKLTVTADGEESWTGRYLSGRSTYIEFFSPGDVAGGELGNIGLAFGTERVGDIVRMARHMRKDDARFSREMRKRSFDGEEVDWFHDLGLKMENTGAEFWAMEYVADYMDHTAANKELAEGDWDRISRERYLNDNYRGKLVRDIAYVAFHIDKASIQEAMPLILAAGYEVVEGDGLTRLLGQEAEIDLFHAEGGKRGLGKLGFALNRAVTGQHLERIGNSELRVGPGEIATWTFELQES</sequence>
<accession>A0ABQ6LY16</accession>
<organism evidence="2 3">
    <name type="scientific">Biformimicrobium ophioploci</name>
    <dbReference type="NCBI Taxonomy" id="3036711"/>
    <lineage>
        <taxon>Bacteria</taxon>
        <taxon>Pseudomonadati</taxon>
        <taxon>Pseudomonadota</taxon>
        <taxon>Gammaproteobacteria</taxon>
        <taxon>Cellvibrionales</taxon>
        <taxon>Microbulbiferaceae</taxon>
        <taxon>Biformimicrobium</taxon>
    </lineage>
</organism>
<feature type="chain" id="PRO_5046222358" evidence="1">
    <location>
        <begin position="23"/>
        <end position="295"/>
    </location>
</feature>
<feature type="signal peptide" evidence="1">
    <location>
        <begin position="1"/>
        <end position="22"/>
    </location>
</feature>
<dbReference type="EMBL" id="BSYJ01000002">
    <property type="protein sequence ID" value="GMG86961.1"/>
    <property type="molecule type" value="Genomic_DNA"/>
</dbReference>